<comment type="caution">
    <text evidence="1">The sequence shown here is derived from an EMBL/GenBank/DDBJ whole genome shotgun (WGS) entry which is preliminary data.</text>
</comment>
<name>A0A9P7R0N7_9PEZI</name>
<organism evidence="1 2">
    <name type="scientific">Colletotrichum scovillei</name>
    <dbReference type="NCBI Taxonomy" id="1209932"/>
    <lineage>
        <taxon>Eukaryota</taxon>
        <taxon>Fungi</taxon>
        <taxon>Dikarya</taxon>
        <taxon>Ascomycota</taxon>
        <taxon>Pezizomycotina</taxon>
        <taxon>Sordariomycetes</taxon>
        <taxon>Hypocreomycetidae</taxon>
        <taxon>Glomerellales</taxon>
        <taxon>Glomerellaceae</taxon>
        <taxon>Colletotrichum</taxon>
        <taxon>Colletotrichum acutatum species complex</taxon>
    </lineage>
</organism>
<reference evidence="1" key="1">
    <citation type="submission" date="2021-05" db="EMBL/GenBank/DDBJ databases">
        <title>Comparative genomics of three Colletotrichum scovillei strains and genetic complementation revealed genes involved fungal growth and virulence on chili pepper.</title>
        <authorList>
            <person name="Hsieh D.-K."/>
            <person name="Chuang S.-C."/>
            <person name="Chen C.-Y."/>
            <person name="Chao Y.-T."/>
            <person name="Lu M.-Y.J."/>
            <person name="Lee M.-H."/>
            <person name="Shih M.-C."/>
        </authorList>
    </citation>
    <scope>NUCLEOTIDE SEQUENCE</scope>
    <source>
        <strain evidence="1">Coll-153</strain>
    </source>
</reference>
<dbReference type="AlphaFoldDB" id="A0A9P7R0N7"/>
<evidence type="ECO:0000313" key="1">
    <source>
        <dbReference type="EMBL" id="KAG7045078.1"/>
    </source>
</evidence>
<sequence>MAASALLRRRNSPSFFGVIKSESDVRS</sequence>
<gene>
    <name evidence="1" type="ORF">JMJ77_009166</name>
</gene>
<evidence type="ECO:0000313" key="2">
    <source>
        <dbReference type="Proteomes" id="UP000699042"/>
    </source>
</evidence>
<dbReference type="Proteomes" id="UP000699042">
    <property type="component" value="Unassembled WGS sequence"/>
</dbReference>
<proteinExistence type="predicted"/>
<accession>A0A9P7R0N7</accession>
<protein>
    <submittedName>
        <fullName evidence="1">Uncharacterized protein</fullName>
    </submittedName>
</protein>
<keyword evidence="2" id="KW-1185">Reference proteome</keyword>
<dbReference type="EMBL" id="JAESDN010000009">
    <property type="protein sequence ID" value="KAG7045078.1"/>
    <property type="molecule type" value="Genomic_DNA"/>
</dbReference>